<evidence type="ECO:0000256" key="1">
    <source>
        <dbReference type="SAM" id="SignalP"/>
    </source>
</evidence>
<comment type="caution">
    <text evidence="3">The sequence shown here is derived from an EMBL/GenBank/DDBJ whole genome shotgun (WGS) entry which is preliminary data.</text>
</comment>
<dbReference type="Gene3D" id="1.20.1260.10">
    <property type="match status" value="1"/>
</dbReference>
<dbReference type="PROSITE" id="PS51318">
    <property type="entry name" value="TAT"/>
    <property type="match status" value="1"/>
</dbReference>
<dbReference type="PANTHER" id="PTHR36933:SF1">
    <property type="entry name" value="SLL0788 PROTEIN"/>
    <property type="match status" value="1"/>
</dbReference>
<protein>
    <submittedName>
        <fullName evidence="3">DUF305 domain-containing protein</fullName>
    </submittedName>
</protein>
<name>A0ABV8FFP4_9ACTN</name>
<keyword evidence="1" id="KW-0732">Signal</keyword>
<keyword evidence="4" id="KW-1185">Reference proteome</keyword>
<dbReference type="Proteomes" id="UP001595698">
    <property type="component" value="Unassembled WGS sequence"/>
</dbReference>
<proteinExistence type="predicted"/>
<feature type="domain" description="DUF305" evidence="2">
    <location>
        <begin position="57"/>
        <end position="218"/>
    </location>
</feature>
<dbReference type="PROSITE" id="PS51257">
    <property type="entry name" value="PROKAR_LIPOPROTEIN"/>
    <property type="match status" value="1"/>
</dbReference>
<feature type="chain" id="PRO_5045613158" evidence="1">
    <location>
        <begin position="29"/>
        <end position="221"/>
    </location>
</feature>
<sequence>MGTRSTPARRVALVAAALGAGTVLTACAPGVVLTAGPPAGAPALVFTDVLEEHNAQDVFFAQRMIQHHRQTLIMTEMAAARAADPEVRATAERIGRAQKAEIDQLTAWLKGWGDQVPPPDPCMSPGNGDVRCRGDEDVGPGADRGPYVMDPSDLEALSRTSGADFDRMFLNLMIRHHSDEIALAGIEQRDGLSPKAKALASSITTARTAEIVHMRSMLVRF</sequence>
<dbReference type="InterPro" id="IPR005183">
    <property type="entry name" value="DUF305_CopM-like"/>
</dbReference>
<evidence type="ECO:0000313" key="3">
    <source>
        <dbReference type="EMBL" id="MFC3986298.1"/>
    </source>
</evidence>
<dbReference type="PANTHER" id="PTHR36933">
    <property type="entry name" value="SLL0788 PROTEIN"/>
    <property type="match status" value="1"/>
</dbReference>
<reference evidence="4" key="1">
    <citation type="journal article" date="2019" name="Int. J. Syst. Evol. Microbiol.">
        <title>The Global Catalogue of Microorganisms (GCM) 10K type strain sequencing project: providing services to taxonomists for standard genome sequencing and annotation.</title>
        <authorList>
            <consortium name="The Broad Institute Genomics Platform"/>
            <consortium name="The Broad Institute Genome Sequencing Center for Infectious Disease"/>
            <person name="Wu L."/>
            <person name="Ma J."/>
        </authorList>
    </citation>
    <scope>NUCLEOTIDE SEQUENCE [LARGE SCALE GENOMIC DNA]</scope>
    <source>
        <strain evidence="4">TBRC 7912</strain>
    </source>
</reference>
<evidence type="ECO:0000313" key="4">
    <source>
        <dbReference type="Proteomes" id="UP001595698"/>
    </source>
</evidence>
<feature type="signal peptide" evidence="1">
    <location>
        <begin position="1"/>
        <end position="28"/>
    </location>
</feature>
<dbReference type="Pfam" id="PF03713">
    <property type="entry name" value="DUF305"/>
    <property type="match status" value="1"/>
</dbReference>
<gene>
    <name evidence="3" type="ORF">ACFOYY_39640</name>
</gene>
<dbReference type="RefSeq" id="WP_352013404.1">
    <property type="nucleotide sequence ID" value="NZ_JBHSBC010000053.1"/>
</dbReference>
<dbReference type="EMBL" id="JBHSBC010000053">
    <property type="protein sequence ID" value="MFC3986298.1"/>
    <property type="molecule type" value="Genomic_DNA"/>
</dbReference>
<dbReference type="InterPro" id="IPR012347">
    <property type="entry name" value="Ferritin-like"/>
</dbReference>
<dbReference type="InterPro" id="IPR006311">
    <property type="entry name" value="TAT_signal"/>
</dbReference>
<accession>A0ABV8FFP4</accession>
<evidence type="ECO:0000259" key="2">
    <source>
        <dbReference type="Pfam" id="PF03713"/>
    </source>
</evidence>
<organism evidence="3 4">
    <name type="scientific">Streptosporangium jomthongense</name>
    <dbReference type="NCBI Taxonomy" id="1193683"/>
    <lineage>
        <taxon>Bacteria</taxon>
        <taxon>Bacillati</taxon>
        <taxon>Actinomycetota</taxon>
        <taxon>Actinomycetes</taxon>
        <taxon>Streptosporangiales</taxon>
        <taxon>Streptosporangiaceae</taxon>
        <taxon>Streptosporangium</taxon>
    </lineage>
</organism>